<protein>
    <recommendedName>
        <fullName evidence="2">CATRA-Associated Small Protein domain-containing protein</fullName>
    </recommendedName>
</protein>
<dbReference type="InterPro" id="IPR046924">
    <property type="entry name" value="CATASP"/>
</dbReference>
<feature type="compositionally biased region" description="Gly residues" evidence="1">
    <location>
        <begin position="117"/>
        <end position="128"/>
    </location>
</feature>
<comment type="caution">
    <text evidence="3">The sequence shown here is derived from an EMBL/GenBank/DDBJ whole genome shotgun (WGS) entry which is preliminary data.</text>
</comment>
<feature type="domain" description="CATRA-Associated Small Protein" evidence="2">
    <location>
        <begin position="17"/>
        <end position="102"/>
    </location>
</feature>
<accession>A0ABX0ZM70</accession>
<keyword evidence="4" id="KW-1185">Reference proteome</keyword>
<dbReference type="Pfam" id="PF20271">
    <property type="entry name" value="CATASP"/>
    <property type="match status" value="1"/>
</dbReference>
<reference evidence="3 4" key="1">
    <citation type="submission" date="2020-03" db="EMBL/GenBank/DDBJ databases">
        <title>WGS of actinomycetes isolated from Thailand.</title>
        <authorList>
            <person name="Thawai C."/>
        </authorList>
    </citation>
    <scope>NUCLEOTIDE SEQUENCE [LARGE SCALE GENOMIC DNA]</scope>
    <source>
        <strain evidence="3 4">PRB2-1</strain>
    </source>
</reference>
<organism evidence="3 4">
    <name type="scientific">Actinacidiphila epipremni</name>
    <dbReference type="NCBI Taxonomy" id="2053013"/>
    <lineage>
        <taxon>Bacteria</taxon>
        <taxon>Bacillati</taxon>
        <taxon>Actinomycetota</taxon>
        <taxon>Actinomycetes</taxon>
        <taxon>Kitasatosporales</taxon>
        <taxon>Streptomycetaceae</taxon>
        <taxon>Actinacidiphila</taxon>
    </lineage>
</organism>
<sequence length="128" mass="13185">MTPSRIGRHAADDLLFALEIVRTWMLTPENWRATEELLAELAAAVAEADTARVVEATAELESLGWRVSRVAGQEPEPADGRVPLPGPVRDRVVALVHALEPDAPAGSPPTGAPGRPGTPGAGAGAGVG</sequence>
<evidence type="ECO:0000313" key="3">
    <source>
        <dbReference type="EMBL" id="NJP44130.1"/>
    </source>
</evidence>
<evidence type="ECO:0000259" key="2">
    <source>
        <dbReference type="Pfam" id="PF20271"/>
    </source>
</evidence>
<evidence type="ECO:0000313" key="4">
    <source>
        <dbReference type="Proteomes" id="UP000734511"/>
    </source>
</evidence>
<dbReference type="RefSeq" id="WP_167982995.1">
    <property type="nucleotide sequence ID" value="NZ_JAATEJ010000007.1"/>
</dbReference>
<dbReference type="EMBL" id="JAATEJ010000007">
    <property type="protein sequence ID" value="NJP44130.1"/>
    <property type="molecule type" value="Genomic_DNA"/>
</dbReference>
<evidence type="ECO:0000256" key="1">
    <source>
        <dbReference type="SAM" id="MobiDB-lite"/>
    </source>
</evidence>
<feature type="region of interest" description="Disordered" evidence="1">
    <location>
        <begin position="98"/>
        <end position="128"/>
    </location>
</feature>
<name>A0ABX0ZM70_9ACTN</name>
<dbReference type="Proteomes" id="UP000734511">
    <property type="component" value="Unassembled WGS sequence"/>
</dbReference>
<gene>
    <name evidence="3" type="ORF">HCN08_12085</name>
</gene>
<proteinExistence type="predicted"/>